<evidence type="ECO:0000313" key="3">
    <source>
        <dbReference type="Proteomes" id="UP001197093"/>
    </source>
</evidence>
<comment type="caution">
    <text evidence="2">The sequence shown here is derived from an EMBL/GenBank/DDBJ whole genome shotgun (WGS) entry which is preliminary data.</text>
</comment>
<dbReference type="EMBL" id="JAHCVI010000005">
    <property type="protein sequence ID" value="KAG7284726.1"/>
    <property type="molecule type" value="Genomic_DNA"/>
</dbReference>
<evidence type="ECO:0000256" key="1">
    <source>
        <dbReference type="SAM" id="MobiDB-lite"/>
    </source>
</evidence>
<dbReference type="AlphaFoldDB" id="A0AAD4ENW6"/>
<feature type="compositionally biased region" description="Pro residues" evidence="1">
    <location>
        <begin position="22"/>
        <end position="38"/>
    </location>
</feature>
<evidence type="ECO:0000313" key="2">
    <source>
        <dbReference type="EMBL" id="KAG7284726.1"/>
    </source>
</evidence>
<gene>
    <name evidence="2" type="ORF">NEMBOFW57_009335</name>
</gene>
<accession>A0AAD4ENW6</accession>
<protein>
    <submittedName>
        <fullName evidence="2">Uncharacterized protein</fullName>
    </submittedName>
</protein>
<organism evidence="2 3">
    <name type="scientific">Staphylotrichum longicolle</name>
    <dbReference type="NCBI Taxonomy" id="669026"/>
    <lineage>
        <taxon>Eukaryota</taxon>
        <taxon>Fungi</taxon>
        <taxon>Dikarya</taxon>
        <taxon>Ascomycota</taxon>
        <taxon>Pezizomycotina</taxon>
        <taxon>Sordariomycetes</taxon>
        <taxon>Sordariomycetidae</taxon>
        <taxon>Sordariales</taxon>
        <taxon>Chaetomiaceae</taxon>
        <taxon>Staphylotrichum</taxon>
    </lineage>
</organism>
<keyword evidence="3" id="KW-1185">Reference proteome</keyword>
<proteinExistence type="predicted"/>
<feature type="region of interest" description="Disordered" evidence="1">
    <location>
        <begin position="1"/>
        <end position="78"/>
    </location>
</feature>
<sequence>MDTPGVGDRQGQERKRKSRSPEPSPPASKRPSVHPQPEPALLATQSNSKPAGVDKISESGTYKRKQGRRQRFEDTEENSAKINALFEMFQAEAEHSKAEEERRRNLPPIEALKEAAERLEEKGRTLYRGFERFSGTIILQETPASHNAGARCRAEDDCLQRVLLEAALREKLRENSNLRYNHDHYRKRGHIDDDYRILVSRGPFDKKYYHIRCFETMVDLAPLIPDKFFLDTTTSRVGPFEAPPEWGLMFRTWFEHKGQIDLEKIAAYIDAEKAYRDMERDSDSDTHPPNTARPVLRDHFV</sequence>
<dbReference type="Proteomes" id="UP001197093">
    <property type="component" value="Unassembled WGS sequence"/>
</dbReference>
<feature type="region of interest" description="Disordered" evidence="1">
    <location>
        <begin position="278"/>
        <end position="301"/>
    </location>
</feature>
<reference evidence="2" key="1">
    <citation type="submission" date="2023-02" db="EMBL/GenBank/DDBJ databases">
        <authorList>
            <person name="Palmer J.M."/>
        </authorList>
    </citation>
    <scope>NUCLEOTIDE SEQUENCE</scope>
    <source>
        <strain evidence="2">FW57</strain>
    </source>
</reference>
<name>A0AAD4ENW6_9PEZI</name>